<dbReference type="InterPro" id="IPR010657">
    <property type="entry name" value="ImpA_N"/>
</dbReference>
<organism evidence="2 3">
    <name type="scientific">Herbaspirillum lusitanum</name>
    <dbReference type="NCBI Taxonomy" id="213312"/>
    <lineage>
        <taxon>Bacteria</taxon>
        <taxon>Pseudomonadati</taxon>
        <taxon>Pseudomonadota</taxon>
        <taxon>Betaproteobacteria</taxon>
        <taxon>Burkholderiales</taxon>
        <taxon>Oxalobacteraceae</taxon>
        <taxon>Herbaspirillum</taxon>
    </lineage>
</organism>
<comment type="caution">
    <text evidence="2">The sequence shown here is derived from an EMBL/GenBank/DDBJ whole genome shotgun (WGS) entry which is preliminary data.</text>
</comment>
<evidence type="ECO:0000259" key="1">
    <source>
        <dbReference type="Pfam" id="PF06812"/>
    </source>
</evidence>
<feature type="domain" description="ImpA N-terminal" evidence="1">
    <location>
        <begin position="43"/>
        <end position="144"/>
    </location>
</feature>
<dbReference type="InterPro" id="IPR017739">
    <property type="entry name" value="T6SS-assoc_VCA0119"/>
</dbReference>
<keyword evidence="3" id="KW-1185">Reference proteome</keyword>
<dbReference type="NCBIfam" id="TIGR03362">
    <property type="entry name" value="VI_chp_7"/>
    <property type="match status" value="1"/>
</dbReference>
<dbReference type="Proteomes" id="UP001629246">
    <property type="component" value="Unassembled WGS sequence"/>
</dbReference>
<dbReference type="EMBL" id="JAQQFM010000005">
    <property type="protein sequence ID" value="MFL9925305.1"/>
    <property type="molecule type" value="Genomic_DNA"/>
</dbReference>
<protein>
    <submittedName>
        <fullName evidence="2">Type VI secretion system protein TssA</fullName>
    </submittedName>
</protein>
<accession>A0ABW9ABD1</accession>
<reference evidence="2 3" key="1">
    <citation type="journal article" date="2024" name="Chem. Sci.">
        <title>Discovery of megapolipeptins by genome mining of a Burkholderiales bacteria collection.</title>
        <authorList>
            <person name="Paulo B.S."/>
            <person name="Recchia M.J.J."/>
            <person name="Lee S."/>
            <person name="Fergusson C.H."/>
            <person name="Romanowski S.B."/>
            <person name="Hernandez A."/>
            <person name="Krull N."/>
            <person name="Liu D.Y."/>
            <person name="Cavanagh H."/>
            <person name="Bos A."/>
            <person name="Gray C.A."/>
            <person name="Murphy B.T."/>
            <person name="Linington R.G."/>
            <person name="Eustaquio A.S."/>
        </authorList>
    </citation>
    <scope>NUCLEOTIDE SEQUENCE [LARGE SCALE GENOMIC DNA]</scope>
    <source>
        <strain evidence="2 3">RL21-008-BIB-A</strain>
    </source>
</reference>
<gene>
    <name evidence="2" type="primary">tssA</name>
    <name evidence="2" type="ORF">PQR62_13595</name>
</gene>
<name>A0ABW9ABD1_9BURK</name>
<evidence type="ECO:0000313" key="3">
    <source>
        <dbReference type="Proteomes" id="UP001629246"/>
    </source>
</evidence>
<dbReference type="PANTHER" id="PTHR37024:SF5">
    <property type="entry name" value="IMPA N-TERMINAL DOMAIN-CONTAINING PROTEIN"/>
    <property type="match status" value="1"/>
</dbReference>
<dbReference type="Pfam" id="PF16989">
    <property type="entry name" value="T6SS_VasJ"/>
    <property type="match status" value="1"/>
</dbReference>
<dbReference type="PANTHER" id="PTHR37024">
    <property type="entry name" value="TYPE VI SECRETION SYSTEM DUF2094 AND IMPA-RELATED DOMAIN PROTEIN"/>
    <property type="match status" value="1"/>
</dbReference>
<sequence>MFASFLNRLFGSRNPDELVRERMDAWQDWLRAIPASPSDPGASDGNGVGRDPGYEDAFFAIKDEIGRLSNVDERLIVRCCEQLLKEVGKDLRLAAYYTFARLRLDGGAGFADGIELTAALVERFGEALLPGRAETRKGALEWLANARLLDQLPSHEAFADADLKRAAAALNLLVTRTAQWPAAARPVLQPLVARFEQNDADNPAPVAQQVGAHANGQETAAAQRTVPVAPIASGRDLLEQARAMAQFLRKQERGYLSSARLIRCVRWDTIHDLPPADSRLQTRLQAPRPELRQQLKRLLIQKQWHELLERVEGAFTEAANHLWLDLQFFQHTALEQLRDPYTSWSELLRTDFALTLERLSGLERLAFSDGTPFADDLTLDWIARHAVVRNLEAGEAMAPLSLSGGDTAAGAAQWQEIEAQARELLINEGLDAVFSWLQGLPGMAAQRQQFLQRWLMARLAEQAGRGDIAQHLMTQLNGLTAAAQLTSWEPALVFDVKHQLLRLLRQAAVKKDANRDELEPRVRQLAAELTVLDPLRALATS</sequence>
<proteinExistence type="predicted"/>
<dbReference type="RefSeq" id="WP_408158480.1">
    <property type="nucleotide sequence ID" value="NZ_JAQQFM010000005.1"/>
</dbReference>
<evidence type="ECO:0000313" key="2">
    <source>
        <dbReference type="EMBL" id="MFL9925305.1"/>
    </source>
</evidence>
<dbReference type="Pfam" id="PF06812">
    <property type="entry name" value="ImpA_N"/>
    <property type="match status" value="1"/>
</dbReference>